<keyword evidence="4" id="KW-1185">Reference proteome</keyword>
<reference evidence="4" key="1">
    <citation type="journal article" date="2019" name="Int. J. Syst. Evol. Microbiol.">
        <title>The Global Catalogue of Microorganisms (GCM) 10K type strain sequencing project: providing services to taxonomists for standard genome sequencing and annotation.</title>
        <authorList>
            <consortium name="The Broad Institute Genomics Platform"/>
            <consortium name="The Broad Institute Genome Sequencing Center for Infectious Disease"/>
            <person name="Wu L."/>
            <person name="Ma J."/>
        </authorList>
    </citation>
    <scope>NUCLEOTIDE SEQUENCE [LARGE SCALE GENOMIC DNA]</scope>
    <source>
        <strain evidence="4">CCUG 61696</strain>
    </source>
</reference>
<dbReference type="Proteomes" id="UP001597171">
    <property type="component" value="Unassembled WGS sequence"/>
</dbReference>
<evidence type="ECO:0000313" key="4">
    <source>
        <dbReference type="Proteomes" id="UP001597171"/>
    </source>
</evidence>
<organism evidence="3 4">
    <name type="scientific">Methylopila musalis</name>
    <dbReference type="NCBI Taxonomy" id="1134781"/>
    <lineage>
        <taxon>Bacteria</taxon>
        <taxon>Pseudomonadati</taxon>
        <taxon>Pseudomonadota</taxon>
        <taxon>Alphaproteobacteria</taxon>
        <taxon>Hyphomicrobiales</taxon>
        <taxon>Methylopilaceae</taxon>
        <taxon>Methylopila</taxon>
    </lineage>
</organism>
<accession>A0ABW3Z7R2</accession>
<protein>
    <submittedName>
        <fullName evidence="3">Glycolate oxidase subunit GlcE</fullName>
    </submittedName>
</protein>
<dbReference type="EMBL" id="JBHTMX010000071">
    <property type="protein sequence ID" value="MFD1332239.1"/>
    <property type="molecule type" value="Genomic_DNA"/>
</dbReference>
<gene>
    <name evidence="3" type="ORF">ACFQ4O_09550</name>
</gene>
<evidence type="ECO:0000256" key="2">
    <source>
        <dbReference type="ARBA" id="ARBA00022827"/>
    </source>
</evidence>
<sequence length="52" mass="5376">HATLVRAPDAVRAAVGVFEPETPALASLAGKVRAAFDPAGVLNPGKMHDRRA</sequence>
<keyword evidence="2" id="KW-0274">FAD</keyword>
<feature type="non-terminal residue" evidence="3">
    <location>
        <position position="1"/>
    </location>
</feature>
<comment type="caution">
    <text evidence="3">The sequence shown here is derived from an EMBL/GenBank/DDBJ whole genome shotgun (WGS) entry which is preliminary data.</text>
</comment>
<name>A0ABW3Z7R2_9HYPH</name>
<evidence type="ECO:0000313" key="3">
    <source>
        <dbReference type="EMBL" id="MFD1332239.1"/>
    </source>
</evidence>
<evidence type="ECO:0000256" key="1">
    <source>
        <dbReference type="ARBA" id="ARBA00022630"/>
    </source>
</evidence>
<dbReference type="SUPFAM" id="SSF55103">
    <property type="entry name" value="FAD-linked oxidases, C-terminal domain"/>
    <property type="match status" value="1"/>
</dbReference>
<proteinExistence type="predicted"/>
<keyword evidence="1" id="KW-0285">Flavoprotein</keyword>
<dbReference type="InterPro" id="IPR016164">
    <property type="entry name" value="FAD-linked_Oxase-like_C"/>
</dbReference>